<evidence type="ECO:0000313" key="8">
    <source>
        <dbReference type="Proteomes" id="UP000029665"/>
    </source>
</evidence>
<keyword evidence="3 6" id="KW-0134">Cell wall</keyword>
<evidence type="ECO:0000256" key="4">
    <source>
        <dbReference type="ARBA" id="ARBA00022525"/>
    </source>
</evidence>
<dbReference type="GO" id="GO:0009277">
    <property type="term" value="C:fungal-type cell wall"/>
    <property type="evidence" value="ECO:0007669"/>
    <property type="project" value="InterPro"/>
</dbReference>
<sequence length="107" mass="10902">MFAHLTTYVTVASVALLAVATPHEKRWNTPTTTPATTKTITASDPLSTLLLGLLGIVIDGLDVVLGIQCSPISVIGVAGGDCDANVVCCQDNNVGGLISIGCIPVIL</sequence>
<keyword evidence="8" id="KW-1185">Reference proteome</keyword>
<protein>
    <recommendedName>
        <fullName evidence="6">Hydrophobin</fullName>
    </recommendedName>
</protein>
<dbReference type="HOGENOM" id="CLU_105134_3_1_1"/>
<evidence type="ECO:0000256" key="2">
    <source>
        <dbReference type="ARBA" id="ARBA00010446"/>
    </source>
</evidence>
<evidence type="ECO:0000256" key="3">
    <source>
        <dbReference type="ARBA" id="ARBA00022512"/>
    </source>
</evidence>
<dbReference type="OMA" id="CCEDNAV"/>
<keyword evidence="4 6" id="KW-0964">Secreted</keyword>
<dbReference type="EMBL" id="CCBP010000067">
    <property type="protein sequence ID" value="CDO70113.1"/>
    <property type="molecule type" value="Genomic_DNA"/>
</dbReference>
<keyword evidence="6" id="KW-0732">Signal</keyword>
<comment type="similarity">
    <text evidence="2 6">Belongs to the fungal hydrophobin family.</text>
</comment>
<dbReference type="GO" id="GO:0005199">
    <property type="term" value="F:structural constituent of cell wall"/>
    <property type="evidence" value="ECO:0007669"/>
    <property type="project" value="InterPro"/>
</dbReference>
<organism evidence="7 8">
    <name type="scientific">Pycnoporus cinnabarinus</name>
    <name type="common">Cinnabar-red polypore</name>
    <name type="synonym">Trametes cinnabarina</name>
    <dbReference type="NCBI Taxonomy" id="5643"/>
    <lineage>
        <taxon>Eukaryota</taxon>
        <taxon>Fungi</taxon>
        <taxon>Dikarya</taxon>
        <taxon>Basidiomycota</taxon>
        <taxon>Agaricomycotina</taxon>
        <taxon>Agaricomycetes</taxon>
        <taxon>Polyporales</taxon>
        <taxon>Polyporaceae</taxon>
        <taxon>Trametes</taxon>
    </lineage>
</organism>
<evidence type="ECO:0000256" key="5">
    <source>
        <dbReference type="ARBA" id="ARBA00023157"/>
    </source>
</evidence>
<evidence type="ECO:0000256" key="1">
    <source>
        <dbReference type="ARBA" id="ARBA00004191"/>
    </source>
</evidence>
<dbReference type="AlphaFoldDB" id="A0A060SCJ8"/>
<proteinExistence type="inferred from homology"/>
<accession>A0A060SCJ8</accession>
<dbReference type="OrthoDB" id="2753034at2759"/>
<comment type="subcellular location">
    <subcellularLocation>
        <location evidence="1 6">Secreted</location>
        <location evidence="1 6">Cell wall</location>
    </subcellularLocation>
</comment>
<gene>
    <name evidence="7" type="ORF">BN946_scf184806.g40</name>
</gene>
<dbReference type="STRING" id="5643.A0A060SCJ8"/>
<name>A0A060SCJ8_PYCCI</name>
<dbReference type="CDD" id="cd23507">
    <property type="entry name" value="hydrophobin_I"/>
    <property type="match status" value="1"/>
</dbReference>
<keyword evidence="5 6" id="KW-1015">Disulfide bond</keyword>
<dbReference type="Proteomes" id="UP000029665">
    <property type="component" value="Unassembled WGS sequence"/>
</dbReference>
<evidence type="ECO:0000313" key="7">
    <source>
        <dbReference type="EMBL" id="CDO70113.1"/>
    </source>
</evidence>
<dbReference type="SMART" id="SM00075">
    <property type="entry name" value="HYDRO"/>
    <property type="match status" value="1"/>
</dbReference>
<dbReference type="Pfam" id="PF01185">
    <property type="entry name" value="Hydrophobin"/>
    <property type="match status" value="1"/>
</dbReference>
<evidence type="ECO:0000256" key="6">
    <source>
        <dbReference type="RuleBase" id="RU365009"/>
    </source>
</evidence>
<reference evidence="7" key="1">
    <citation type="submission" date="2014-01" db="EMBL/GenBank/DDBJ databases">
        <title>The genome of the white-rot fungus Pycnoporus cinnabarinus: a basidiomycete model with a versatile arsenal for lignocellulosic biomass breakdown.</title>
        <authorList>
            <person name="Levasseur A."/>
            <person name="Lomascolo A."/>
            <person name="Ruiz-Duenas F.J."/>
            <person name="Uzan E."/>
            <person name="Piumi F."/>
            <person name="Kues U."/>
            <person name="Ram A.F.J."/>
            <person name="Murat C."/>
            <person name="Haon M."/>
            <person name="Benoit I."/>
            <person name="Arfi Y."/>
            <person name="Chevret D."/>
            <person name="Drula E."/>
            <person name="Kwon M.J."/>
            <person name="Gouret P."/>
            <person name="Lesage-Meessen L."/>
            <person name="Lombard V."/>
            <person name="Mariette J."/>
            <person name="Noirot C."/>
            <person name="Park J."/>
            <person name="Patyshakuliyeva A."/>
            <person name="Wieneger R.A.B."/>
            <person name="Wosten H.A.B."/>
            <person name="Martin F."/>
            <person name="Coutinho P.M."/>
            <person name="de Vries R."/>
            <person name="Martinez A.T."/>
            <person name="Klopp C."/>
            <person name="Pontarotti P."/>
            <person name="Henrissat B."/>
            <person name="Record E."/>
        </authorList>
    </citation>
    <scope>NUCLEOTIDE SEQUENCE [LARGE SCALE GENOMIC DNA]</scope>
    <source>
        <strain evidence="7">BRFM137</strain>
    </source>
</reference>
<comment type="caution">
    <text evidence="7">The sequence shown here is derived from an EMBL/GenBank/DDBJ whole genome shotgun (WGS) entry which is preliminary data.</text>
</comment>
<dbReference type="InterPro" id="IPR001338">
    <property type="entry name" value="Class_I_Hydrophobin"/>
</dbReference>